<evidence type="ECO:0000256" key="3">
    <source>
        <dbReference type="ARBA" id="ARBA00022490"/>
    </source>
</evidence>
<evidence type="ECO:0000313" key="15">
    <source>
        <dbReference type="Proteomes" id="UP000283383"/>
    </source>
</evidence>
<keyword evidence="8" id="KW-0418">Kinase</keyword>
<dbReference type="FunFam" id="1.10.510.10:FF:000320">
    <property type="entry name" value="Serine/threonine protein kinase"/>
    <property type="match status" value="1"/>
</dbReference>
<evidence type="ECO:0000256" key="8">
    <source>
        <dbReference type="ARBA" id="ARBA00022777"/>
    </source>
</evidence>
<name>A0A420IAD0_9PEZI</name>
<keyword evidence="4" id="KW-0723">Serine/threonine-protein kinase</keyword>
<comment type="catalytic activity">
    <reaction evidence="10">
        <text>L-threonyl-[protein] + ATP = O-phospho-L-threonyl-[protein] + ADP + H(+)</text>
        <dbReference type="Rhea" id="RHEA:46608"/>
        <dbReference type="Rhea" id="RHEA-COMP:11060"/>
        <dbReference type="Rhea" id="RHEA-COMP:11605"/>
        <dbReference type="ChEBI" id="CHEBI:15378"/>
        <dbReference type="ChEBI" id="CHEBI:30013"/>
        <dbReference type="ChEBI" id="CHEBI:30616"/>
        <dbReference type="ChEBI" id="CHEBI:61977"/>
        <dbReference type="ChEBI" id="CHEBI:456216"/>
        <dbReference type="EC" id="2.7.11.1"/>
    </reaction>
</comment>
<dbReference type="STRING" id="62708.A0A420IAD0"/>
<evidence type="ECO:0000259" key="13">
    <source>
        <dbReference type="PROSITE" id="PS50011"/>
    </source>
</evidence>
<dbReference type="SMART" id="SM00220">
    <property type="entry name" value="S_TKc"/>
    <property type="match status" value="1"/>
</dbReference>
<dbReference type="PROSITE" id="PS00108">
    <property type="entry name" value="PROTEIN_KINASE_ST"/>
    <property type="match status" value="1"/>
</dbReference>
<evidence type="ECO:0000256" key="12">
    <source>
        <dbReference type="SAM" id="MobiDB-lite"/>
    </source>
</evidence>
<protein>
    <recommendedName>
        <fullName evidence="2">non-specific serine/threonine protein kinase</fullName>
        <ecNumber evidence="2">2.7.11.1</ecNumber>
    </recommendedName>
</protein>
<dbReference type="CDD" id="cd14004">
    <property type="entry name" value="STKc_PASK"/>
    <property type="match status" value="1"/>
</dbReference>
<keyword evidence="5" id="KW-0597">Phosphoprotein</keyword>
<dbReference type="InterPro" id="IPR008271">
    <property type="entry name" value="Ser/Thr_kinase_AS"/>
</dbReference>
<feature type="domain" description="Protein kinase" evidence="13">
    <location>
        <begin position="887"/>
        <end position="1146"/>
    </location>
</feature>
<dbReference type="Pfam" id="PF25421">
    <property type="entry name" value="DUF7891"/>
    <property type="match status" value="1"/>
</dbReference>
<keyword evidence="9" id="KW-0067">ATP-binding</keyword>
<comment type="catalytic activity">
    <reaction evidence="11">
        <text>L-seryl-[protein] + ATP = O-phospho-L-seryl-[protein] + ADP + H(+)</text>
        <dbReference type="Rhea" id="RHEA:17989"/>
        <dbReference type="Rhea" id="RHEA-COMP:9863"/>
        <dbReference type="Rhea" id="RHEA-COMP:11604"/>
        <dbReference type="ChEBI" id="CHEBI:15378"/>
        <dbReference type="ChEBI" id="CHEBI:29999"/>
        <dbReference type="ChEBI" id="CHEBI:30616"/>
        <dbReference type="ChEBI" id="CHEBI:83421"/>
        <dbReference type="ChEBI" id="CHEBI:456216"/>
        <dbReference type="EC" id="2.7.11.1"/>
    </reaction>
</comment>
<dbReference type="SUPFAM" id="SSF56112">
    <property type="entry name" value="Protein kinase-like (PK-like)"/>
    <property type="match status" value="1"/>
</dbReference>
<dbReference type="InterPro" id="IPR057213">
    <property type="entry name" value="DUF7891"/>
</dbReference>
<dbReference type="GO" id="GO:0035556">
    <property type="term" value="P:intracellular signal transduction"/>
    <property type="evidence" value="ECO:0007669"/>
    <property type="project" value="TreeGrafter"/>
</dbReference>
<dbReference type="AlphaFoldDB" id="A0A420IAD0"/>
<evidence type="ECO:0000256" key="1">
    <source>
        <dbReference type="ARBA" id="ARBA00004496"/>
    </source>
</evidence>
<evidence type="ECO:0000256" key="5">
    <source>
        <dbReference type="ARBA" id="ARBA00022553"/>
    </source>
</evidence>
<dbReference type="GO" id="GO:0004674">
    <property type="term" value="F:protein serine/threonine kinase activity"/>
    <property type="evidence" value="ECO:0007669"/>
    <property type="project" value="UniProtKB-KW"/>
</dbReference>
<dbReference type="Pfam" id="PF00069">
    <property type="entry name" value="Pkinase"/>
    <property type="match status" value="1"/>
</dbReference>
<keyword evidence="7" id="KW-0547">Nucleotide-binding</keyword>
<dbReference type="Gene3D" id="3.30.200.20">
    <property type="entry name" value="Phosphorylase Kinase, domain 1"/>
    <property type="match status" value="1"/>
</dbReference>
<dbReference type="GO" id="GO:0005524">
    <property type="term" value="F:ATP binding"/>
    <property type="evidence" value="ECO:0007669"/>
    <property type="project" value="UniProtKB-KW"/>
</dbReference>
<reference evidence="14 15" key="1">
    <citation type="journal article" date="2018" name="BMC Genomics">
        <title>Comparative genome analyses reveal sequence features reflecting distinct modes of host-adaptation between dicot and monocot powdery mildew.</title>
        <authorList>
            <person name="Wu Y."/>
            <person name="Ma X."/>
            <person name="Pan Z."/>
            <person name="Kale S.D."/>
            <person name="Song Y."/>
            <person name="King H."/>
            <person name="Zhang Q."/>
            <person name="Presley C."/>
            <person name="Deng X."/>
            <person name="Wei C.I."/>
            <person name="Xiao S."/>
        </authorList>
    </citation>
    <scope>NUCLEOTIDE SEQUENCE [LARGE SCALE GENOMIC DNA]</scope>
    <source>
        <strain evidence="14">UMSG3</strain>
    </source>
</reference>
<evidence type="ECO:0000313" key="14">
    <source>
        <dbReference type="EMBL" id="RKF71445.1"/>
    </source>
</evidence>
<comment type="caution">
    <text evidence="14">The sequence shown here is derived from an EMBL/GenBank/DDBJ whole genome shotgun (WGS) entry which is preliminary data.</text>
</comment>
<evidence type="ECO:0000256" key="2">
    <source>
        <dbReference type="ARBA" id="ARBA00012513"/>
    </source>
</evidence>
<accession>A0A420IAD0</accession>
<dbReference type="Gene3D" id="1.10.510.10">
    <property type="entry name" value="Transferase(Phosphotransferase) domain 1"/>
    <property type="match status" value="1"/>
</dbReference>
<evidence type="ECO:0000256" key="7">
    <source>
        <dbReference type="ARBA" id="ARBA00022741"/>
    </source>
</evidence>
<dbReference type="GO" id="GO:0005829">
    <property type="term" value="C:cytosol"/>
    <property type="evidence" value="ECO:0007669"/>
    <property type="project" value="TreeGrafter"/>
</dbReference>
<dbReference type="InterPro" id="IPR011009">
    <property type="entry name" value="Kinase-like_dom_sf"/>
</dbReference>
<dbReference type="PANTHER" id="PTHR24346:SF51">
    <property type="entry name" value="PAS DOMAIN-CONTAINING SERINE_THREONINE-PROTEIN KINASE"/>
    <property type="match status" value="1"/>
</dbReference>
<dbReference type="Proteomes" id="UP000283383">
    <property type="component" value="Unassembled WGS sequence"/>
</dbReference>
<comment type="subcellular location">
    <subcellularLocation>
        <location evidence="1">Cytoplasm</location>
    </subcellularLocation>
</comment>
<evidence type="ECO:0000256" key="10">
    <source>
        <dbReference type="ARBA" id="ARBA00047899"/>
    </source>
</evidence>
<keyword evidence="3" id="KW-0963">Cytoplasm</keyword>
<gene>
    <name evidence="14" type="ORF">GcM3_102004</name>
</gene>
<proteinExistence type="predicted"/>
<evidence type="ECO:0000256" key="9">
    <source>
        <dbReference type="ARBA" id="ARBA00022840"/>
    </source>
</evidence>
<organism evidence="14 15">
    <name type="scientific">Golovinomyces cichoracearum</name>
    <dbReference type="NCBI Taxonomy" id="62708"/>
    <lineage>
        <taxon>Eukaryota</taxon>
        <taxon>Fungi</taxon>
        <taxon>Dikarya</taxon>
        <taxon>Ascomycota</taxon>
        <taxon>Pezizomycotina</taxon>
        <taxon>Leotiomycetes</taxon>
        <taxon>Erysiphales</taxon>
        <taxon>Erysiphaceae</taxon>
        <taxon>Golovinomyces</taxon>
    </lineage>
</organism>
<dbReference type="InterPro" id="IPR000719">
    <property type="entry name" value="Prot_kinase_dom"/>
</dbReference>
<evidence type="ECO:0000256" key="4">
    <source>
        <dbReference type="ARBA" id="ARBA00022527"/>
    </source>
</evidence>
<dbReference type="GO" id="GO:0045719">
    <property type="term" value="P:negative regulation of glycogen biosynthetic process"/>
    <property type="evidence" value="ECO:0007669"/>
    <property type="project" value="TreeGrafter"/>
</dbReference>
<evidence type="ECO:0000256" key="6">
    <source>
        <dbReference type="ARBA" id="ARBA00022679"/>
    </source>
</evidence>
<feature type="region of interest" description="Disordered" evidence="12">
    <location>
        <begin position="1"/>
        <end position="26"/>
    </location>
</feature>
<dbReference type="PANTHER" id="PTHR24346">
    <property type="entry name" value="MAP/MICROTUBULE AFFINITY-REGULATING KINASE"/>
    <property type="match status" value="1"/>
</dbReference>
<dbReference type="EC" id="2.7.11.1" evidence="2"/>
<evidence type="ECO:0000256" key="11">
    <source>
        <dbReference type="ARBA" id="ARBA00048679"/>
    </source>
</evidence>
<dbReference type="EMBL" id="MCBQ01010234">
    <property type="protein sequence ID" value="RKF71445.1"/>
    <property type="molecule type" value="Genomic_DNA"/>
</dbReference>
<dbReference type="GO" id="GO:0005634">
    <property type="term" value="C:nucleus"/>
    <property type="evidence" value="ECO:0007669"/>
    <property type="project" value="TreeGrafter"/>
</dbReference>
<dbReference type="PROSITE" id="PS50011">
    <property type="entry name" value="PROTEIN_KINASE_DOM"/>
    <property type="match status" value="1"/>
</dbReference>
<keyword evidence="15" id="KW-1185">Reference proteome</keyword>
<keyword evidence="6" id="KW-0808">Transferase</keyword>
<sequence length="1162" mass="129523">MVHKDYVLGQQSENHQPHRPESMGSLSANMTTNRVRTRSHFSHDPAVVEHDSVPRSPIMTEHEHGLGVSGLWRIRQQPLNCAQSLQVTGSTSRKASLNLQLPNQVETGASTSGPPSPTLNFTEDLTRFPSESLHSFSFAQKSGEFIHNRQNILKRSVDFISQNLGWGTRNFGIASAQARVNGDREAQGMLELLARAQLLKTNSISGPGHSDSLGPLTGPAFEKDAPNIFDMSFLNRSQDSTETEEVDVSSLPITDLKEKNILVSNQSRPNFSPKLFEQSRSISGDSPSLSRASGLRRTYTDIDNLSLQNKLMDALAKPYVAGDDFQENILPSTPQDHSSVSGSNFLGPVVHEHSSRWAPAAQAIFTTKNTSPYTILSANDLACLVFGVTKAEVRKMDILEVVQEEKRAWLAEKLESHGKLVDPDSRKCPTKPTTNPSSTISLLLGRVGVTANLLNKPNSRQIQKQASKSQANNRTNLSCAADGKTAKNLASHVRKNSRGVLLCGDVVPIRKRNGATGSASLWVKEKRGSLIWVLEEIHEDKVTIELDYNAKVTKIIGSSDAIWGERTARKGMDIGDLLPQIPRQGIDGRRGALDYAELMKQKFYTARNLSHANIPCLIERLHNSNDLRISSFPHIAGILVLSAQTLKITSSNSVFSAALFGQGNLDGKHITDIIPNFNRILTHLTEKDAIELVDGIVIPEHSFRRAQAFLALHNSLPDAASGLFRRDGLLAKHRDGSEIMVDAQLRVVKSDTKFRIIDHKLMNPEENSDLVSSTELVYALWITYSRQIPESGPFFGIVSPTLPGIQTSNYQPMPGQTDIMNPVTIEPNEEITKKSNQHLNHTDLLQDTEDIKIKISTPCDSYSSDAESKTKNTEVPISGHKKTIDDFIILEEMGQGAYGQVKLAQYKKDRSRKVVLKHVTKRRILIDTWARDRRLGTVPLEIHVLDYLRRDGLQHPNIIEMTDFFEDDINYYIETLPHGLPGMDLFDYIELRANMGEAECRSIFIQVAQAICHLHTKASVVHRDIKDENVVLDGEGRIKLIDFGSAAYIKNGPFDVFVGTIDYAAPEVLAGKSYRGKEQDVWALGILLYTIVYKENPFYSIDEIMDRDLRVPHVMNEDNLDLIRAMLDRDVESRLSIEEVLEHPWCKGIDNDTSDLRKFPPK</sequence>
<dbReference type="FunFam" id="3.30.200.20:FF:000314">
    <property type="entry name" value="Serine/threonine protein kinase"/>
    <property type="match status" value="1"/>
</dbReference>